<keyword evidence="8" id="KW-0812">Transmembrane</keyword>
<protein>
    <submittedName>
        <fullName evidence="11">Uncharacterized protein</fullName>
    </submittedName>
</protein>
<dbReference type="PANTHER" id="PTHR43690:SF34">
    <property type="entry name" value="ZINC PROTEASE PQQL-LIKE"/>
    <property type="match status" value="1"/>
</dbReference>
<feature type="transmembrane region" description="Helical" evidence="8">
    <location>
        <begin position="979"/>
        <end position="997"/>
    </location>
</feature>
<organism evidence="11 12">
    <name type="scientific">Symbiochloris irregularis</name>
    <dbReference type="NCBI Taxonomy" id="706552"/>
    <lineage>
        <taxon>Eukaryota</taxon>
        <taxon>Viridiplantae</taxon>
        <taxon>Chlorophyta</taxon>
        <taxon>core chlorophytes</taxon>
        <taxon>Trebouxiophyceae</taxon>
        <taxon>Trebouxiales</taxon>
        <taxon>Trebouxiaceae</taxon>
        <taxon>Symbiochloris</taxon>
    </lineage>
</organism>
<dbReference type="InterPro" id="IPR007863">
    <property type="entry name" value="Peptidase_M16_C"/>
</dbReference>
<gene>
    <name evidence="11" type="ORF">WJX73_003633</name>
</gene>
<comment type="similarity">
    <text evidence="1 7">Belongs to the peptidase M16 family.</text>
</comment>
<proteinExistence type="inferred from homology"/>
<evidence type="ECO:0000259" key="10">
    <source>
        <dbReference type="Pfam" id="PF05193"/>
    </source>
</evidence>
<dbReference type="Pfam" id="PF05193">
    <property type="entry name" value="Peptidase_M16_C"/>
    <property type="match status" value="2"/>
</dbReference>
<keyword evidence="5" id="KW-0862">Zinc</keyword>
<evidence type="ECO:0000256" key="2">
    <source>
        <dbReference type="ARBA" id="ARBA00022670"/>
    </source>
</evidence>
<dbReference type="Proteomes" id="UP001465755">
    <property type="component" value="Unassembled WGS sequence"/>
</dbReference>
<dbReference type="InterPro" id="IPR001431">
    <property type="entry name" value="Pept_M16_Zn_BS"/>
</dbReference>
<dbReference type="GO" id="GO:0046872">
    <property type="term" value="F:metal ion binding"/>
    <property type="evidence" value="ECO:0007669"/>
    <property type="project" value="UniProtKB-KW"/>
</dbReference>
<comment type="caution">
    <text evidence="11">The sequence shown here is derived from an EMBL/GenBank/DDBJ whole genome shotgun (WGS) entry which is preliminary data.</text>
</comment>
<feature type="domain" description="Peptidase M16 C-terminal" evidence="10">
    <location>
        <begin position="696"/>
        <end position="880"/>
    </location>
</feature>
<feature type="domain" description="Peptidase M16 C-terminal" evidence="10">
    <location>
        <begin position="206"/>
        <end position="384"/>
    </location>
</feature>
<keyword evidence="3" id="KW-0479">Metal-binding</keyword>
<keyword evidence="4" id="KW-0378">Hydrolase</keyword>
<evidence type="ECO:0000256" key="6">
    <source>
        <dbReference type="ARBA" id="ARBA00023049"/>
    </source>
</evidence>
<evidence type="ECO:0000256" key="8">
    <source>
        <dbReference type="SAM" id="Phobius"/>
    </source>
</evidence>
<keyword evidence="6" id="KW-0482">Metalloprotease</keyword>
<dbReference type="SUPFAM" id="SSF63411">
    <property type="entry name" value="LuxS/MPP-like metallohydrolase"/>
    <property type="match status" value="3"/>
</dbReference>
<keyword evidence="8" id="KW-0472">Membrane</keyword>
<dbReference type="PANTHER" id="PTHR43690">
    <property type="entry name" value="NARDILYSIN"/>
    <property type="match status" value="1"/>
</dbReference>
<dbReference type="EMBL" id="JALJOQ010000105">
    <property type="protein sequence ID" value="KAK9797738.1"/>
    <property type="molecule type" value="Genomic_DNA"/>
</dbReference>
<sequence>MVVPFEQLEPLDLGNVNGPDSKWTEPVPLGPPDLRHGTLKNGFQYYVRSNPKPKARVALSLVVRAGSVLEDSTEQGLAHFVEHLAFSATENFSEHRIVHYLESIGAAFGADSNAQTSFDDTRYFLQVPSDGFNTALDLLSEFASKIRCSAADVEKERGAILDELRAMHNSTGRAVDQLFKLCMQGSQYANRMPKGLEKIVKTAPASKLKGFFQRWYRPEHMALVVVGDLRDPEAAVRRIRDTFEPWTGHESAPVPMPSFGIVPHSQPRFLVTVDRESQSSLVQVNFTFPQPSLSRPCDYLQEFRQQAFDSAMQRRFFIMSQQEDPPFHMAVSGCAPICAAACSRAVTASVSENRGSIAHALEAILTELARARMHGFHQQEVNKACADFLAGFEQTWLEREQQQSEVLREEYERNFLSGEFVTGREYESRLAKTILPMITCEDLRAVAHECSMDRSCTVQATCHSGVASEDTLRKVVAKVQALERRGEIGEWEQVDDLDSLLPEDYEPQPGEITSVKKWPKMGATELLLSNGMRVTFKSTTFLDDQIMMHGWARGGLTEVPREHFSSCCLAPGLAEEFGYLGKKPTDLANLLAGKRAELNVGEAQFSRALSGEQSPKDLETALVMVHLLFTQSVRTEPGQLRSFLRRFEQKSTAQQRDPGFRFRQEVVATNYGNCYYYQPSNRNDVKSVDAELACRHFNRAFSNPAEFRLIFTGNIQEEDFLRLTQDWLASIPRVPEPADVAPDSITSLDYEFPRSVVRKTVRAQMVEAACTALITFPVAVDTTRPSQRMQQSCWLGFVTHLLRTKLTERMRFEAGKVYTVSVTVNFGHEPAHVRRQQRHGELSITFGCDPDAVDVLTEMALAEVQRLQEEGPLQEELDTLLTLEQLEHEASQEENAYWHNQMFSLYGGAAFAELQDLDASYQLLMDARAHVRKACTPEALQDAFQTLLPYPCRSRYTALSLVPAQPFFLSVLPTTPRKAGIWAGAAVLLGLGLMRLLHLRGRLAGSR</sequence>
<keyword evidence="12" id="KW-1185">Reference proteome</keyword>
<name>A0AAW1NXI8_9CHLO</name>
<dbReference type="InterPro" id="IPR050626">
    <property type="entry name" value="Peptidase_M16"/>
</dbReference>
<dbReference type="PROSITE" id="PS00143">
    <property type="entry name" value="INSULINASE"/>
    <property type="match status" value="1"/>
</dbReference>
<keyword evidence="2" id="KW-0645">Protease</keyword>
<evidence type="ECO:0000256" key="4">
    <source>
        <dbReference type="ARBA" id="ARBA00022801"/>
    </source>
</evidence>
<evidence type="ECO:0000256" key="3">
    <source>
        <dbReference type="ARBA" id="ARBA00022723"/>
    </source>
</evidence>
<dbReference type="Gene3D" id="3.30.830.10">
    <property type="entry name" value="Metalloenzyme, LuxS/M16 peptidase-like"/>
    <property type="match status" value="4"/>
</dbReference>
<dbReference type="InterPro" id="IPR011249">
    <property type="entry name" value="Metalloenz_LuxS/M16"/>
</dbReference>
<evidence type="ECO:0000313" key="12">
    <source>
        <dbReference type="Proteomes" id="UP001465755"/>
    </source>
</evidence>
<evidence type="ECO:0000256" key="7">
    <source>
        <dbReference type="RuleBase" id="RU004447"/>
    </source>
</evidence>
<evidence type="ECO:0000259" key="9">
    <source>
        <dbReference type="Pfam" id="PF00675"/>
    </source>
</evidence>
<reference evidence="11 12" key="1">
    <citation type="journal article" date="2024" name="Nat. Commun.">
        <title>Phylogenomics reveals the evolutionary origins of lichenization in chlorophyte algae.</title>
        <authorList>
            <person name="Puginier C."/>
            <person name="Libourel C."/>
            <person name="Otte J."/>
            <person name="Skaloud P."/>
            <person name="Haon M."/>
            <person name="Grisel S."/>
            <person name="Petersen M."/>
            <person name="Berrin J.G."/>
            <person name="Delaux P.M."/>
            <person name="Dal Grande F."/>
            <person name="Keller J."/>
        </authorList>
    </citation>
    <scope>NUCLEOTIDE SEQUENCE [LARGE SCALE GENOMIC DNA]</scope>
    <source>
        <strain evidence="11 12">SAG 2036</strain>
    </source>
</reference>
<evidence type="ECO:0000256" key="5">
    <source>
        <dbReference type="ARBA" id="ARBA00022833"/>
    </source>
</evidence>
<keyword evidence="8" id="KW-1133">Transmembrane helix</keyword>
<dbReference type="GO" id="GO:0004222">
    <property type="term" value="F:metalloendopeptidase activity"/>
    <property type="evidence" value="ECO:0007669"/>
    <property type="project" value="InterPro"/>
</dbReference>
<evidence type="ECO:0000256" key="1">
    <source>
        <dbReference type="ARBA" id="ARBA00007261"/>
    </source>
</evidence>
<dbReference type="AlphaFoldDB" id="A0AAW1NXI8"/>
<feature type="domain" description="Peptidase M16 N-terminal" evidence="9">
    <location>
        <begin position="50"/>
        <end position="189"/>
    </location>
</feature>
<evidence type="ECO:0000313" key="11">
    <source>
        <dbReference type="EMBL" id="KAK9797738.1"/>
    </source>
</evidence>
<dbReference type="Pfam" id="PF00675">
    <property type="entry name" value="Peptidase_M16"/>
    <property type="match status" value="1"/>
</dbReference>
<dbReference type="GO" id="GO:0006508">
    <property type="term" value="P:proteolysis"/>
    <property type="evidence" value="ECO:0007669"/>
    <property type="project" value="UniProtKB-KW"/>
</dbReference>
<dbReference type="InterPro" id="IPR011765">
    <property type="entry name" value="Pept_M16_N"/>
</dbReference>
<accession>A0AAW1NXI8</accession>